<dbReference type="AlphaFoldDB" id="A0A495J1D5"/>
<proteinExistence type="predicted"/>
<evidence type="ECO:0000313" key="2">
    <source>
        <dbReference type="Proteomes" id="UP000268007"/>
    </source>
</evidence>
<accession>A0A495J1D5</accession>
<evidence type="ECO:0000313" key="1">
    <source>
        <dbReference type="EMBL" id="RKR81899.1"/>
    </source>
</evidence>
<dbReference type="Proteomes" id="UP000268007">
    <property type="component" value="Unassembled WGS sequence"/>
</dbReference>
<gene>
    <name evidence="1" type="ORF">BDD43_2060</name>
</gene>
<name>A0A495J1D5_9SPHI</name>
<protein>
    <submittedName>
        <fullName evidence="1">Uncharacterized protein</fullName>
    </submittedName>
</protein>
<organism evidence="1 2">
    <name type="scientific">Mucilaginibacter gracilis</name>
    <dbReference type="NCBI Taxonomy" id="423350"/>
    <lineage>
        <taxon>Bacteria</taxon>
        <taxon>Pseudomonadati</taxon>
        <taxon>Bacteroidota</taxon>
        <taxon>Sphingobacteriia</taxon>
        <taxon>Sphingobacteriales</taxon>
        <taxon>Sphingobacteriaceae</taxon>
        <taxon>Mucilaginibacter</taxon>
    </lineage>
</organism>
<keyword evidence="2" id="KW-1185">Reference proteome</keyword>
<reference evidence="1 2" key="1">
    <citation type="submission" date="2018-10" db="EMBL/GenBank/DDBJ databases">
        <title>Genomic Encyclopedia of Archaeal and Bacterial Type Strains, Phase II (KMG-II): from individual species to whole genera.</title>
        <authorList>
            <person name="Goeker M."/>
        </authorList>
    </citation>
    <scope>NUCLEOTIDE SEQUENCE [LARGE SCALE GENOMIC DNA]</scope>
    <source>
        <strain evidence="1 2">DSM 18602</strain>
    </source>
</reference>
<comment type="caution">
    <text evidence="1">The sequence shown here is derived from an EMBL/GenBank/DDBJ whole genome shotgun (WGS) entry which is preliminary data.</text>
</comment>
<sequence length="230" mass="27266">MTDLITLINKNQPDFETWEHQLGEHLQLLYEPGTVDEDDRVRIFYQTNELLIGIAKNFFTYGKFKDEWDNSKCSMFPFGQYLLLRSKKMDIAFHWGVEWNHFYLEAPVLYSENIRFMTDDFWTALLELKSLGEFEFTGGGRLNAKEKPYVENKTSTVFQMIRSFMLFQVDQMSGDYPHYTSLDLGSLIIKWPMSKDWPALLEHACKAFRLMYNLNYQLWKISDLAAKKLK</sequence>
<dbReference type="OrthoDB" id="1449616at2"/>
<dbReference type="EMBL" id="RBKU01000001">
    <property type="protein sequence ID" value="RKR81899.1"/>
    <property type="molecule type" value="Genomic_DNA"/>
</dbReference>
<dbReference type="RefSeq" id="WP_121197555.1">
    <property type="nucleotide sequence ID" value="NZ_RBKU01000001.1"/>
</dbReference>